<gene>
    <name evidence="6" type="ORF">SAMN04489866_10873</name>
</gene>
<dbReference type="InterPro" id="IPR050707">
    <property type="entry name" value="HTH_MetabolicPath_Reg"/>
</dbReference>
<proteinExistence type="predicted"/>
<dbReference type="GO" id="GO:0003700">
    <property type="term" value="F:DNA-binding transcription factor activity"/>
    <property type="evidence" value="ECO:0007669"/>
    <property type="project" value="TreeGrafter"/>
</dbReference>
<organism evidence="6 7">
    <name type="scientific">Peptococcus niger</name>
    <dbReference type="NCBI Taxonomy" id="2741"/>
    <lineage>
        <taxon>Bacteria</taxon>
        <taxon>Bacillati</taxon>
        <taxon>Bacillota</taxon>
        <taxon>Clostridia</taxon>
        <taxon>Eubacteriales</taxon>
        <taxon>Peptococcaceae</taxon>
        <taxon>Peptococcus</taxon>
    </lineage>
</organism>
<evidence type="ECO:0000313" key="7">
    <source>
        <dbReference type="Proteomes" id="UP000198995"/>
    </source>
</evidence>
<keyword evidence="3" id="KW-0804">Transcription</keyword>
<keyword evidence="2 6" id="KW-0238">DNA-binding</keyword>
<dbReference type="Pfam" id="PF09339">
    <property type="entry name" value="HTH_IclR"/>
    <property type="match status" value="1"/>
</dbReference>
<dbReference type="OrthoDB" id="9791752at2"/>
<protein>
    <submittedName>
        <fullName evidence="6">DNA-binding transcriptional regulator, IclR family</fullName>
    </submittedName>
</protein>
<dbReference type="Gene3D" id="3.30.450.40">
    <property type="match status" value="1"/>
</dbReference>
<keyword evidence="7" id="KW-1185">Reference proteome</keyword>
<evidence type="ECO:0000313" key="6">
    <source>
        <dbReference type="EMBL" id="SDD84985.1"/>
    </source>
</evidence>
<dbReference type="EMBL" id="FNAF01000008">
    <property type="protein sequence ID" value="SDD84985.1"/>
    <property type="molecule type" value="Genomic_DNA"/>
</dbReference>
<dbReference type="InterPro" id="IPR029016">
    <property type="entry name" value="GAF-like_dom_sf"/>
</dbReference>
<dbReference type="PROSITE" id="PS51077">
    <property type="entry name" value="HTH_ICLR"/>
    <property type="match status" value="1"/>
</dbReference>
<dbReference type="InterPro" id="IPR036390">
    <property type="entry name" value="WH_DNA-bd_sf"/>
</dbReference>
<reference evidence="6 7" key="1">
    <citation type="submission" date="2016-10" db="EMBL/GenBank/DDBJ databases">
        <authorList>
            <person name="de Groot N.N."/>
        </authorList>
    </citation>
    <scope>NUCLEOTIDE SEQUENCE [LARGE SCALE GENOMIC DNA]</scope>
    <source>
        <strain evidence="6 7">DSM 20475</strain>
    </source>
</reference>
<evidence type="ECO:0000256" key="2">
    <source>
        <dbReference type="ARBA" id="ARBA00023125"/>
    </source>
</evidence>
<dbReference type="SUPFAM" id="SSF55781">
    <property type="entry name" value="GAF domain-like"/>
    <property type="match status" value="1"/>
</dbReference>
<dbReference type="GO" id="GO:0003677">
    <property type="term" value="F:DNA binding"/>
    <property type="evidence" value="ECO:0007669"/>
    <property type="project" value="UniProtKB-KW"/>
</dbReference>
<dbReference type="SUPFAM" id="SSF46785">
    <property type="entry name" value="Winged helix' DNA-binding domain"/>
    <property type="match status" value="1"/>
</dbReference>
<dbReference type="GO" id="GO:0045892">
    <property type="term" value="P:negative regulation of DNA-templated transcription"/>
    <property type="evidence" value="ECO:0007669"/>
    <property type="project" value="TreeGrafter"/>
</dbReference>
<dbReference type="AlphaFoldDB" id="A0A1G6Y5V6"/>
<dbReference type="PANTHER" id="PTHR30136:SF24">
    <property type="entry name" value="HTH-TYPE TRANSCRIPTIONAL REPRESSOR ALLR"/>
    <property type="match status" value="1"/>
</dbReference>
<dbReference type="InterPro" id="IPR005471">
    <property type="entry name" value="Tscrpt_reg_IclR_N"/>
</dbReference>
<evidence type="ECO:0000256" key="1">
    <source>
        <dbReference type="ARBA" id="ARBA00023015"/>
    </source>
</evidence>
<feature type="domain" description="HTH iclR-type" evidence="4">
    <location>
        <begin position="5"/>
        <end position="67"/>
    </location>
</feature>
<evidence type="ECO:0000259" key="5">
    <source>
        <dbReference type="PROSITE" id="PS51078"/>
    </source>
</evidence>
<dbReference type="InterPro" id="IPR014757">
    <property type="entry name" value="Tscrpt_reg_IclR_C"/>
</dbReference>
<evidence type="ECO:0000256" key="3">
    <source>
        <dbReference type="ARBA" id="ARBA00023163"/>
    </source>
</evidence>
<dbReference type="Proteomes" id="UP000198995">
    <property type="component" value="Unassembled WGS sequence"/>
</dbReference>
<dbReference type="Pfam" id="PF01614">
    <property type="entry name" value="IclR_C"/>
    <property type="match status" value="1"/>
</dbReference>
<dbReference type="STRING" id="2741.SAMN04489866_10873"/>
<dbReference type="InterPro" id="IPR036388">
    <property type="entry name" value="WH-like_DNA-bd_sf"/>
</dbReference>
<dbReference type="RefSeq" id="WP_091792028.1">
    <property type="nucleotide sequence ID" value="NZ_FNAF01000008.1"/>
</dbReference>
<dbReference type="Gene3D" id="1.10.10.10">
    <property type="entry name" value="Winged helix-like DNA-binding domain superfamily/Winged helix DNA-binding domain"/>
    <property type="match status" value="1"/>
</dbReference>
<keyword evidence="1" id="KW-0805">Transcription regulation</keyword>
<dbReference type="SMART" id="SM00346">
    <property type="entry name" value="HTH_ICLR"/>
    <property type="match status" value="1"/>
</dbReference>
<name>A0A1G6Y5V6_PEPNI</name>
<feature type="domain" description="IclR-ED" evidence="5">
    <location>
        <begin position="68"/>
        <end position="257"/>
    </location>
</feature>
<evidence type="ECO:0000259" key="4">
    <source>
        <dbReference type="PROSITE" id="PS51077"/>
    </source>
</evidence>
<dbReference type="PANTHER" id="PTHR30136">
    <property type="entry name" value="HELIX-TURN-HELIX TRANSCRIPTIONAL REGULATOR, ICLR FAMILY"/>
    <property type="match status" value="1"/>
</dbReference>
<dbReference type="PROSITE" id="PS51078">
    <property type="entry name" value="ICLR_ED"/>
    <property type="match status" value="1"/>
</dbReference>
<sequence length="260" mass="29044">MSSIITSLDRGLELILLLYGNGKEMGVTEIAKELNVYKSTVHRTLITLQEKDFVRQNPSTGKYWLGAIFYTIGLKVSERYSLGDVVGPIADELHAQVGEVINVSVLHFDQRNGYQSIIVYKSQNSNNVLSITPSLGSSMDAHVSGVGKCLLAWNGQLDDDYLRNKKYQIYTKNTIDNYDDLMLELERVRQQGYAIDNEEREIGLFCIAAPIFNSSGEVGAAISISGPRDRMLGSDELDKKLRYLQASAKKISQQALSFNY</sequence>
<accession>A0A1G6Y5V6</accession>